<dbReference type="EMBL" id="AZXY01000001">
    <property type="protein sequence ID" value="KSZ60125.1"/>
    <property type="molecule type" value="Genomic_DNA"/>
</dbReference>
<evidence type="ECO:0000313" key="3">
    <source>
        <dbReference type="EMBL" id="KSZ60125.1"/>
    </source>
</evidence>
<proteinExistence type="inferred from homology"/>
<evidence type="ECO:0000256" key="1">
    <source>
        <dbReference type="ARBA" id="ARBA00006484"/>
    </source>
</evidence>
<comment type="caution">
    <text evidence="3">The sequence shown here is derived from an EMBL/GenBank/DDBJ whole genome shotgun (WGS) entry which is preliminary data.</text>
</comment>
<dbReference type="InterPro" id="IPR002347">
    <property type="entry name" value="SDR_fam"/>
</dbReference>
<organism evidence="3 4">
    <name type="scientific">Rhodococcus pyridinivorans KG-16</name>
    <dbReference type="NCBI Taxonomy" id="1441730"/>
    <lineage>
        <taxon>Bacteria</taxon>
        <taxon>Bacillati</taxon>
        <taxon>Actinomycetota</taxon>
        <taxon>Actinomycetes</taxon>
        <taxon>Mycobacteriales</taxon>
        <taxon>Nocardiaceae</taxon>
        <taxon>Rhodococcus</taxon>
    </lineage>
</organism>
<dbReference type="Gene3D" id="3.40.50.720">
    <property type="entry name" value="NAD(P)-binding Rossmann-like Domain"/>
    <property type="match status" value="1"/>
</dbReference>
<name>A0A0V9UQ47_9NOCA</name>
<dbReference type="SUPFAM" id="SSF51735">
    <property type="entry name" value="NAD(P)-binding Rossmann-fold domains"/>
    <property type="match status" value="1"/>
</dbReference>
<reference evidence="3 4" key="2">
    <citation type="journal article" date="2016" name="Genome Announc.">
        <title>Draft Genome Sequence of a Versatile Hydrocarbon-Degrading Bacterium, Rhodococcus pyridinivorans Strain KG-16, Collected from Oil Fields in India.</title>
        <authorList>
            <person name="Aggarwal R.K."/>
            <person name="Dawar C."/>
            <person name="Phanindranath R."/>
            <person name="Mutnuri L."/>
            <person name="Dayal A.M."/>
        </authorList>
    </citation>
    <scope>NUCLEOTIDE SEQUENCE [LARGE SCALE GENOMIC DNA]</scope>
    <source>
        <strain evidence="3 4">KG-16</strain>
    </source>
</reference>
<comment type="similarity">
    <text evidence="1">Belongs to the short-chain dehydrogenases/reductases (SDR) family.</text>
</comment>
<dbReference type="GO" id="GO:0016491">
    <property type="term" value="F:oxidoreductase activity"/>
    <property type="evidence" value="ECO:0007669"/>
    <property type="project" value="UniProtKB-KW"/>
</dbReference>
<dbReference type="PATRIC" id="fig|1441730.3.peg.256"/>
<dbReference type="PANTHER" id="PTHR43899:SF13">
    <property type="entry name" value="RH59310P"/>
    <property type="match status" value="1"/>
</dbReference>
<sequence length="278" mass="29383">MTDSAEFADRYGPWALILGASEGVGAEFARTFAARGLNVVLLSRRPEALEEVATEIRSRGDAETRILAVDLSAPDAMDVITEGTADLEIGTVVYCAGADPNFQPFLDNPVETAVGLVQRNCITNMRVCHHFAHGMVERGKGALILMSSAAGLRGGANMVAYGASKAFDMVMAEGLWSELKPHGIDVLSLVVGRTDTPALRRLLFARGAIDSLDADVPGLATPASVVAEALDNLADGPTHLVGEQLQQAWRDMASMTRSEAVREAAARQASFAATARSS</sequence>
<protein>
    <submittedName>
        <fullName evidence="3">Short-chain dehydrogenase</fullName>
    </submittedName>
</protein>
<dbReference type="AlphaFoldDB" id="A0A0V9UQ47"/>
<dbReference type="Proteomes" id="UP000053060">
    <property type="component" value="Unassembled WGS sequence"/>
</dbReference>
<dbReference type="PRINTS" id="PR00081">
    <property type="entry name" value="GDHRDH"/>
</dbReference>
<accession>A0A0V9UQ47</accession>
<dbReference type="PANTHER" id="PTHR43899">
    <property type="entry name" value="RH59310P"/>
    <property type="match status" value="1"/>
</dbReference>
<dbReference type="Pfam" id="PF00106">
    <property type="entry name" value="adh_short"/>
    <property type="match status" value="1"/>
</dbReference>
<dbReference type="InterPro" id="IPR051019">
    <property type="entry name" value="VLCFA-Steroid_DH"/>
</dbReference>
<evidence type="ECO:0000313" key="4">
    <source>
        <dbReference type="Proteomes" id="UP000053060"/>
    </source>
</evidence>
<keyword evidence="2" id="KW-0560">Oxidoreductase</keyword>
<evidence type="ECO:0000256" key="2">
    <source>
        <dbReference type="ARBA" id="ARBA00023002"/>
    </source>
</evidence>
<reference evidence="4" key="1">
    <citation type="submission" date="2015-01" db="EMBL/GenBank/DDBJ databases">
        <title>Draft genome sequence of Rhodococcus pyridinivorans strain KG-16, a hydrocarbon-degrading bacterium.</title>
        <authorList>
            <person name="Aggarwal R.K."/>
            <person name="Dawar C."/>
        </authorList>
    </citation>
    <scope>NUCLEOTIDE SEQUENCE [LARGE SCALE GENOMIC DNA]</scope>
    <source>
        <strain evidence="4">KG-16</strain>
    </source>
</reference>
<dbReference type="RefSeq" id="WP_060650807.1">
    <property type="nucleotide sequence ID" value="NZ_AZXY01000001.1"/>
</dbReference>
<gene>
    <name evidence="3" type="ORF">Z045_01205</name>
</gene>
<dbReference type="InterPro" id="IPR036291">
    <property type="entry name" value="NAD(P)-bd_dom_sf"/>
</dbReference>